<gene>
    <name evidence="9" type="ORF">CXB77_15945</name>
</gene>
<dbReference type="PANTHER" id="PTHR47870">
    <property type="entry name" value="CYTOCHROME C-TYPE BIOGENESIS PROTEIN CCMH"/>
    <property type="match status" value="1"/>
</dbReference>
<dbReference type="Pfam" id="PF03918">
    <property type="entry name" value="CcmH"/>
    <property type="match status" value="1"/>
</dbReference>
<evidence type="ECO:0000313" key="10">
    <source>
        <dbReference type="Proteomes" id="UP000239936"/>
    </source>
</evidence>
<dbReference type="Proteomes" id="UP000239936">
    <property type="component" value="Unassembled WGS sequence"/>
</dbReference>
<keyword evidence="4 7" id="KW-0732">Signal</keyword>
<dbReference type="RefSeq" id="WP_105074624.1">
    <property type="nucleotide sequence ID" value="NZ_PPGH01000037.1"/>
</dbReference>
<comment type="caution">
    <text evidence="9">The sequence shown here is derived from an EMBL/GenBank/DDBJ whole genome shotgun (WGS) entry which is preliminary data.</text>
</comment>
<dbReference type="InterPro" id="IPR051263">
    <property type="entry name" value="C-type_cytochrome_biogenesis"/>
</dbReference>
<keyword evidence="10" id="KW-1185">Reference proteome</keyword>
<keyword evidence="7" id="KW-0472">Membrane</keyword>
<name>A0A2S7XPX1_9GAMM</name>
<feature type="chain" id="PRO_5015373617" description="Cytochrome c-type biogenesis protein" evidence="7">
    <location>
        <begin position="27"/>
        <end position="160"/>
    </location>
</feature>
<keyword evidence="3 7" id="KW-0479">Metal-binding</keyword>
<dbReference type="FunFam" id="1.10.8.640:FF:000001">
    <property type="entry name" value="Cytochrome c-type biogenesis protein"/>
    <property type="match status" value="1"/>
</dbReference>
<accession>A0A2S7XPX1</accession>
<proteinExistence type="inferred from homology"/>
<evidence type="ECO:0000256" key="6">
    <source>
        <dbReference type="ARBA" id="ARBA00023004"/>
    </source>
</evidence>
<keyword evidence="2 7" id="KW-0349">Heme</keyword>
<comment type="similarity">
    <text evidence="1 7">Belongs to the CcmH/CycL/Ccl2/NrfF family.</text>
</comment>
<dbReference type="InterPro" id="IPR038297">
    <property type="entry name" value="CcmH/CycL/NrfF/Ccl2_sf"/>
</dbReference>
<keyword evidence="5" id="KW-0201">Cytochrome c-type biogenesis</keyword>
<dbReference type="CDD" id="cd16378">
    <property type="entry name" value="CcmH_N"/>
    <property type="match status" value="1"/>
</dbReference>
<protein>
    <recommendedName>
        <fullName evidence="7">Cytochrome c-type biogenesis protein</fullName>
    </recommendedName>
</protein>
<dbReference type="Gene3D" id="1.10.8.640">
    <property type="entry name" value="Cytochrome C biogenesis protein"/>
    <property type="match status" value="1"/>
</dbReference>
<reference evidence="9 10" key="1">
    <citation type="submission" date="2018-01" db="EMBL/GenBank/DDBJ databases">
        <title>The complete genome sequence of Chromatium okenii LaCa, a purple sulfur bacterium with a turbulent life.</title>
        <authorList>
            <person name="Luedin S.M."/>
            <person name="Liechti N."/>
            <person name="Storelli N."/>
            <person name="Danza F."/>
            <person name="Wittwer M."/>
            <person name="Pothier J.F."/>
            <person name="Tonolla M.A."/>
        </authorList>
    </citation>
    <scope>NUCLEOTIDE SEQUENCE [LARGE SCALE GENOMIC DNA]</scope>
    <source>
        <strain evidence="9 10">LaCa</strain>
    </source>
</reference>
<dbReference type="AlphaFoldDB" id="A0A2S7XPX1"/>
<evidence type="ECO:0000313" key="9">
    <source>
        <dbReference type="EMBL" id="PQJ95603.1"/>
    </source>
</evidence>
<dbReference type="GO" id="GO:0005886">
    <property type="term" value="C:plasma membrane"/>
    <property type="evidence" value="ECO:0007669"/>
    <property type="project" value="TreeGrafter"/>
</dbReference>
<keyword evidence="7" id="KW-1133">Transmembrane helix</keyword>
<evidence type="ECO:0000256" key="3">
    <source>
        <dbReference type="ARBA" id="ARBA00022723"/>
    </source>
</evidence>
<dbReference type="EMBL" id="PPGH01000037">
    <property type="protein sequence ID" value="PQJ95603.1"/>
    <property type="molecule type" value="Genomic_DNA"/>
</dbReference>
<evidence type="ECO:0000256" key="5">
    <source>
        <dbReference type="ARBA" id="ARBA00022748"/>
    </source>
</evidence>
<keyword evidence="7" id="KW-0812">Transmembrane</keyword>
<dbReference type="InterPro" id="IPR005616">
    <property type="entry name" value="CcmH/CycL/Ccl2/NrfF_N"/>
</dbReference>
<evidence type="ECO:0000259" key="8">
    <source>
        <dbReference type="Pfam" id="PF03918"/>
    </source>
</evidence>
<comment type="function">
    <text evidence="7">Possible subunit of a heme lyase.</text>
</comment>
<dbReference type="GO" id="GO:0017004">
    <property type="term" value="P:cytochrome complex assembly"/>
    <property type="evidence" value="ECO:0007669"/>
    <property type="project" value="UniProtKB-KW"/>
</dbReference>
<evidence type="ECO:0000256" key="7">
    <source>
        <dbReference type="RuleBase" id="RU364112"/>
    </source>
</evidence>
<keyword evidence="6 7" id="KW-0408">Iron</keyword>
<feature type="signal peptide" evidence="7">
    <location>
        <begin position="1"/>
        <end position="26"/>
    </location>
</feature>
<dbReference type="PANTHER" id="PTHR47870:SF1">
    <property type="entry name" value="CYTOCHROME C-TYPE BIOGENESIS PROTEIN CCMH"/>
    <property type="match status" value="1"/>
</dbReference>
<evidence type="ECO:0000256" key="1">
    <source>
        <dbReference type="ARBA" id="ARBA00010342"/>
    </source>
</evidence>
<feature type="domain" description="CcmH/CycL/Ccl2/NrfF N-terminal" evidence="8">
    <location>
        <begin position="18"/>
        <end position="155"/>
    </location>
</feature>
<dbReference type="GO" id="GO:0046872">
    <property type="term" value="F:metal ion binding"/>
    <property type="evidence" value="ECO:0007669"/>
    <property type="project" value="UniProtKB-KW"/>
</dbReference>
<dbReference type="OrthoDB" id="9804975at2"/>
<feature type="transmembrane region" description="Helical" evidence="7">
    <location>
        <begin position="111"/>
        <end position="129"/>
    </location>
</feature>
<evidence type="ECO:0000256" key="4">
    <source>
        <dbReference type="ARBA" id="ARBA00022729"/>
    </source>
</evidence>
<evidence type="ECO:0000256" key="2">
    <source>
        <dbReference type="ARBA" id="ARBA00022617"/>
    </source>
</evidence>
<sequence length="160" mass="17971">MNICDFKFVLATALLTAALAIGNVQAYTLEQFTFDDPAQTEAFHNLIGELRCLVCQNESLAGSQAGVAQDLRKEIYRMMREGKSRTEVIDFLVARYGDFVLYEPPLKPATYVLWFGPFVFIGICGVLLFRALQRKKAAPEQDLTDAEQARLRQLLTKTGD</sequence>
<organism evidence="9 10">
    <name type="scientific">Chromatium okenii</name>
    <dbReference type="NCBI Taxonomy" id="61644"/>
    <lineage>
        <taxon>Bacteria</taxon>
        <taxon>Pseudomonadati</taxon>
        <taxon>Pseudomonadota</taxon>
        <taxon>Gammaproteobacteria</taxon>
        <taxon>Chromatiales</taxon>
        <taxon>Chromatiaceae</taxon>
        <taxon>Chromatium</taxon>
    </lineage>
</organism>